<organism evidence="2">
    <name type="scientific">Oryza sativa subsp. japonica</name>
    <name type="common">Rice</name>
    <dbReference type="NCBI Taxonomy" id="39947"/>
    <lineage>
        <taxon>Eukaryota</taxon>
        <taxon>Viridiplantae</taxon>
        <taxon>Streptophyta</taxon>
        <taxon>Embryophyta</taxon>
        <taxon>Tracheophyta</taxon>
        <taxon>Spermatophyta</taxon>
        <taxon>Magnoliopsida</taxon>
        <taxon>Liliopsida</taxon>
        <taxon>Poales</taxon>
        <taxon>Poaceae</taxon>
        <taxon>BOP clade</taxon>
        <taxon>Oryzoideae</taxon>
        <taxon>Oryzeae</taxon>
        <taxon>Oryzinae</taxon>
        <taxon>Oryza</taxon>
        <taxon>Oryza sativa</taxon>
    </lineage>
</organism>
<dbReference type="EMBL" id="CM000141">
    <property type="protein sequence ID" value="EEE60807.1"/>
    <property type="molecule type" value="Genomic_DNA"/>
</dbReference>
<evidence type="ECO:0000313" key="2">
    <source>
        <dbReference type="EMBL" id="EEE60807.1"/>
    </source>
</evidence>
<name>A0A8J8YMQ0_ORYSJ</name>
<accession>A0A8J8YMQ0</accession>
<evidence type="ECO:0000256" key="1">
    <source>
        <dbReference type="SAM" id="MobiDB-lite"/>
    </source>
</evidence>
<sequence length="199" mass="20189">MVAAHQRGSGSTLAAGLDIKLISLSAVSLSSPMSSSPSLSPLSCRRTSFSLLWSPSPPFPSSSDDGTRKHVDIELSGGSTSHLELPAEWIKEGLSGEHGSRLSEVPTAAQAYATAELRPPPCLQSGGSSGGLLVLTRDEAPAVKASSVDELPGGGTERGAAAAIELLSGGRCGPHPSDASSRSPPRRLSSGPLSPFPVA</sequence>
<proteinExistence type="predicted"/>
<feature type="region of interest" description="Disordered" evidence="1">
    <location>
        <begin position="167"/>
        <end position="199"/>
    </location>
</feature>
<feature type="compositionally biased region" description="Low complexity" evidence="1">
    <location>
        <begin position="174"/>
        <end position="193"/>
    </location>
</feature>
<protein>
    <submittedName>
        <fullName evidence="2">Uncharacterized protein</fullName>
    </submittedName>
</protein>
<reference evidence="2" key="2">
    <citation type="submission" date="2008-12" db="EMBL/GenBank/DDBJ databases">
        <title>Improved gene annotation of the rice (Oryza sativa) genomes.</title>
        <authorList>
            <person name="Wang J."/>
            <person name="Li R."/>
            <person name="Fan W."/>
            <person name="Huang Q."/>
            <person name="Zhang J."/>
            <person name="Zhou Y."/>
            <person name="Hu Y."/>
            <person name="Zi S."/>
            <person name="Li J."/>
            <person name="Ni P."/>
            <person name="Zheng H."/>
            <person name="Zhang Y."/>
            <person name="Zhao M."/>
            <person name="Hao Q."/>
            <person name="McDermott J."/>
            <person name="Samudrala R."/>
            <person name="Kristiansen K."/>
            <person name="Wong G.K.-S."/>
        </authorList>
    </citation>
    <scope>NUCLEOTIDE SEQUENCE</scope>
</reference>
<dbReference type="AlphaFoldDB" id="A0A8J8YMQ0"/>
<dbReference type="Proteomes" id="UP000007752">
    <property type="component" value="Chromosome 4"/>
</dbReference>
<reference evidence="2" key="1">
    <citation type="journal article" date="2005" name="PLoS Biol.">
        <title>The genomes of Oryza sativa: a history of duplications.</title>
        <authorList>
            <person name="Yu J."/>
            <person name="Wang J."/>
            <person name="Lin W."/>
            <person name="Li S."/>
            <person name="Li H."/>
            <person name="Zhou J."/>
            <person name="Ni P."/>
            <person name="Dong W."/>
            <person name="Hu S."/>
            <person name="Zeng C."/>
            <person name="Zhang J."/>
            <person name="Zhang Y."/>
            <person name="Li R."/>
            <person name="Xu Z."/>
            <person name="Li S."/>
            <person name="Li X."/>
            <person name="Zheng H."/>
            <person name="Cong L."/>
            <person name="Lin L."/>
            <person name="Yin J."/>
            <person name="Geng J."/>
            <person name="Li G."/>
            <person name="Shi J."/>
            <person name="Liu J."/>
            <person name="Lv H."/>
            <person name="Li J."/>
            <person name="Wang J."/>
            <person name="Deng Y."/>
            <person name="Ran L."/>
            <person name="Shi X."/>
            <person name="Wang X."/>
            <person name="Wu Q."/>
            <person name="Li C."/>
            <person name="Ren X."/>
            <person name="Wang J."/>
            <person name="Wang X."/>
            <person name="Li D."/>
            <person name="Liu D."/>
            <person name="Zhang X."/>
            <person name="Ji Z."/>
            <person name="Zhao W."/>
            <person name="Sun Y."/>
            <person name="Zhang Z."/>
            <person name="Bao J."/>
            <person name="Han Y."/>
            <person name="Dong L."/>
            <person name="Ji J."/>
            <person name="Chen P."/>
            <person name="Wu S."/>
            <person name="Liu J."/>
            <person name="Xiao Y."/>
            <person name="Bu D."/>
            <person name="Tan J."/>
            <person name="Yang L."/>
            <person name="Ye C."/>
            <person name="Zhang J."/>
            <person name="Xu J."/>
            <person name="Zhou Y."/>
            <person name="Yu Y."/>
            <person name="Zhang B."/>
            <person name="Zhuang S."/>
            <person name="Wei H."/>
            <person name="Liu B."/>
            <person name="Lei M."/>
            <person name="Yu H."/>
            <person name="Li Y."/>
            <person name="Xu H."/>
            <person name="Wei S."/>
            <person name="He X."/>
            <person name="Fang L."/>
            <person name="Zhang Z."/>
            <person name="Zhang Y."/>
            <person name="Huang X."/>
            <person name="Su Z."/>
            <person name="Tong W."/>
            <person name="Li J."/>
            <person name="Tong Z."/>
            <person name="Li S."/>
            <person name="Ye J."/>
            <person name="Wang L."/>
            <person name="Fang L."/>
            <person name="Lei T."/>
            <person name="Chen C."/>
            <person name="Chen H."/>
            <person name="Xu Z."/>
            <person name="Li H."/>
            <person name="Huang H."/>
            <person name="Zhang F."/>
            <person name="Xu H."/>
            <person name="Li N."/>
            <person name="Zhao C."/>
            <person name="Li S."/>
            <person name="Dong L."/>
            <person name="Huang Y."/>
            <person name="Li L."/>
            <person name="Xi Y."/>
            <person name="Qi Q."/>
            <person name="Li W."/>
            <person name="Zhang B."/>
            <person name="Hu W."/>
            <person name="Zhang Y."/>
            <person name="Tian X."/>
            <person name="Jiao Y."/>
            <person name="Liang X."/>
            <person name="Jin J."/>
            <person name="Gao L."/>
            <person name="Zheng W."/>
            <person name="Hao B."/>
            <person name="Liu S."/>
            <person name="Wang W."/>
            <person name="Yuan L."/>
            <person name="Cao M."/>
            <person name="McDermott J."/>
            <person name="Samudrala R."/>
            <person name="Wang J."/>
            <person name="Wong G.K."/>
            <person name="Yang H."/>
        </authorList>
    </citation>
    <scope>NUCLEOTIDE SEQUENCE [LARGE SCALE GENOMIC DNA]</scope>
</reference>
<gene>
    <name evidence="2" type="ORF">OsJ_14406</name>
</gene>